<organism evidence="1 2">
    <name type="scientific">Penicillium cataractarum</name>
    <dbReference type="NCBI Taxonomy" id="2100454"/>
    <lineage>
        <taxon>Eukaryota</taxon>
        <taxon>Fungi</taxon>
        <taxon>Dikarya</taxon>
        <taxon>Ascomycota</taxon>
        <taxon>Pezizomycotina</taxon>
        <taxon>Eurotiomycetes</taxon>
        <taxon>Eurotiomycetidae</taxon>
        <taxon>Eurotiales</taxon>
        <taxon>Aspergillaceae</taxon>
        <taxon>Penicillium</taxon>
    </lineage>
</organism>
<accession>A0A9W9S1A3</accession>
<proteinExistence type="predicted"/>
<gene>
    <name evidence="1" type="ORF">N7496_006314</name>
</gene>
<dbReference type="GeneID" id="81438422"/>
<comment type="caution">
    <text evidence="1">The sequence shown here is derived from an EMBL/GenBank/DDBJ whole genome shotgun (WGS) entry which is preliminary data.</text>
</comment>
<dbReference type="Proteomes" id="UP001147782">
    <property type="component" value="Unassembled WGS sequence"/>
</dbReference>
<evidence type="ECO:0000313" key="1">
    <source>
        <dbReference type="EMBL" id="KAJ5370222.1"/>
    </source>
</evidence>
<keyword evidence="2" id="KW-1185">Reference proteome</keyword>
<protein>
    <submittedName>
        <fullName evidence="1">Uncharacterized protein</fullName>
    </submittedName>
</protein>
<sequence length="73" mass="7831">MPTASPLLAETVLYRFGLSLMATDLSSVHFHGGLLNIGCVIDAGAEPESAGRDVRIAGRRQEDKFHLPLTRPG</sequence>
<dbReference type="RefSeq" id="XP_056554656.1">
    <property type="nucleotide sequence ID" value="XM_056699243.1"/>
</dbReference>
<name>A0A9W9S1A3_9EURO</name>
<dbReference type="AlphaFoldDB" id="A0A9W9S1A3"/>
<reference evidence="1" key="1">
    <citation type="submission" date="2022-11" db="EMBL/GenBank/DDBJ databases">
        <authorList>
            <person name="Petersen C."/>
        </authorList>
    </citation>
    <scope>NUCLEOTIDE SEQUENCE</scope>
    <source>
        <strain evidence="1">IBT 29864</strain>
    </source>
</reference>
<reference evidence="1" key="2">
    <citation type="journal article" date="2023" name="IMA Fungus">
        <title>Comparative genomic study of the Penicillium genus elucidates a diverse pangenome and 15 lateral gene transfer events.</title>
        <authorList>
            <person name="Petersen C."/>
            <person name="Sorensen T."/>
            <person name="Nielsen M.R."/>
            <person name="Sondergaard T.E."/>
            <person name="Sorensen J.L."/>
            <person name="Fitzpatrick D.A."/>
            <person name="Frisvad J.C."/>
            <person name="Nielsen K.L."/>
        </authorList>
    </citation>
    <scope>NUCLEOTIDE SEQUENCE</scope>
    <source>
        <strain evidence="1">IBT 29864</strain>
    </source>
</reference>
<dbReference type="EMBL" id="JAPZBS010000005">
    <property type="protein sequence ID" value="KAJ5370222.1"/>
    <property type="molecule type" value="Genomic_DNA"/>
</dbReference>
<evidence type="ECO:0000313" key="2">
    <source>
        <dbReference type="Proteomes" id="UP001147782"/>
    </source>
</evidence>